<dbReference type="AlphaFoldDB" id="A0A6A0A7P9"/>
<dbReference type="EMBL" id="BLLF01003928">
    <property type="protein sequence ID" value="GFH28548.1"/>
    <property type="molecule type" value="Genomic_DNA"/>
</dbReference>
<accession>A0A6A0A7P9</accession>
<keyword evidence="2" id="KW-1185">Reference proteome</keyword>
<reference evidence="1 2" key="1">
    <citation type="submission" date="2020-02" db="EMBL/GenBank/DDBJ databases">
        <title>Draft genome sequence of Haematococcus lacustris strain NIES-144.</title>
        <authorList>
            <person name="Morimoto D."/>
            <person name="Nakagawa S."/>
            <person name="Yoshida T."/>
            <person name="Sawayama S."/>
        </authorList>
    </citation>
    <scope>NUCLEOTIDE SEQUENCE [LARGE SCALE GENOMIC DNA]</scope>
    <source>
        <strain evidence="1 2">NIES-144</strain>
    </source>
</reference>
<sequence>MDAVRQMFLRKAAPPFSAREQAGHYCRRLEGAAGWALQHMLDVLLALHDIRAAQLRVACPPLIFRLGRASATCSKWDVPTASMAQFCQDSLH</sequence>
<gene>
    <name evidence="1" type="ORF">HaLaN_27058</name>
</gene>
<protein>
    <submittedName>
        <fullName evidence="1">Uncharacterized protein</fullName>
    </submittedName>
</protein>
<name>A0A6A0A7P9_HAELA</name>
<evidence type="ECO:0000313" key="2">
    <source>
        <dbReference type="Proteomes" id="UP000485058"/>
    </source>
</evidence>
<evidence type="ECO:0000313" key="1">
    <source>
        <dbReference type="EMBL" id="GFH28548.1"/>
    </source>
</evidence>
<feature type="non-terminal residue" evidence="1">
    <location>
        <position position="1"/>
    </location>
</feature>
<proteinExistence type="predicted"/>
<feature type="non-terminal residue" evidence="1">
    <location>
        <position position="92"/>
    </location>
</feature>
<organism evidence="1 2">
    <name type="scientific">Haematococcus lacustris</name>
    <name type="common">Green alga</name>
    <name type="synonym">Haematococcus pluvialis</name>
    <dbReference type="NCBI Taxonomy" id="44745"/>
    <lineage>
        <taxon>Eukaryota</taxon>
        <taxon>Viridiplantae</taxon>
        <taxon>Chlorophyta</taxon>
        <taxon>core chlorophytes</taxon>
        <taxon>Chlorophyceae</taxon>
        <taxon>CS clade</taxon>
        <taxon>Chlamydomonadales</taxon>
        <taxon>Haematococcaceae</taxon>
        <taxon>Haematococcus</taxon>
    </lineage>
</organism>
<comment type="caution">
    <text evidence="1">The sequence shown here is derived from an EMBL/GenBank/DDBJ whole genome shotgun (WGS) entry which is preliminary data.</text>
</comment>
<dbReference type="Proteomes" id="UP000485058">
    <property type="component" value="Unassembled WGS sequence"/>
</dbReference>